<sequence length="150" mass="16037">MGRDGARVSGSTAGSLTGGGKMRVKRETWKKEGIFGRAHRADFLFSRRSTQSEAHRPHGRDAVEAGFVEASNRGVGFPGGSRTLRREETAVERRQRGGGGASLRQGSGQMLERGSRIRSWAGAAAAGGRRWMGGRTVMPRRGSAASVLAR</sequence>
<reference evidence="2" key="1">
    <citation type="journal article" date="2020" name="Stud. Mycol.">
        <title>101 Dothideomycetes genomes: a test case for predicting lifestyles and emergence of pathogens.</title>
        <authorList>
            <person name="Haridas S."/>
            <person name="Albert R."/>
            <person name="Binder M."/>
            <person name="Bloem J."/>
            <person name="Labutti K."/>
            <person name="Salamov A."/>
            <person name="Andreopoulos B."/>
            <person name="Baker S."/>
            <person name="Barry K."/>
            <person name="Bills G."/>
            <person name="Bluhm B."/>
            <person name="Cannon C."/>
            <person name="Castanera R."/>
            <person name="Culley D."/>
            <person name="Daum C."/>
            <person name="Ezra D."/>
            <person name="Gonzalez J."/>
            <person name="Henrissat B."/>
            <person name="Kuo A."/>
            <person name="Liang C."/>
            <person name="Lipzen A."/>
            <person name="Lutzoni F."/>
            <person name="Magnuson J."/>
            <person name="Mondo S."/>
            <person name="Nolan M."/>
            <person name="Ohm R."/>
            <person name="Pangilinan J."/>
            <person name="Park H.-J."/>
            <person name="Ramirez L."/>
            <person name="Alfaro M."/>
            <person name="Sun H."/>
            <person name="Tritt A."/>
            <person name="Yoshinaga Y."/>
            <person name="Zwiers L.-H."/>
            <person name="Turgeon B."/>
            <person name="Goodwin S."/>
            <person name="Spatafora J."/>
            <person name="Crous P."/>
            <person name="Grigoriev I."/>
        </authorList>
    </citation>
    <scope>NUCLEOTIDE SEQUENCE</scope>
    <source>
        <strain evidence="2">ATCC 16933</strain>
    </source>
</reference>
<evidence type="ECO:0000313" key="3">
    <source>
        <dbReference type="Proteomes" id="UP000799766"/>
    </source>
</evidence>
<organism evidence="2 3">
    <name type="scientific">Lineolata rhizophorae</name>
    <dbReference type="NCBI Taxonomy" id="578093"/>
    <lineage>
        <taxon>Eukaryota</taxon>
        <taxon>Fungi</taxon>
        <taxon>Dikarya</taxon>
        <taxon>Ascomycota</taxon>
        <taxon>Pezizomycotina</taxon>
        <taxon>Dothideomycetes</taxon>
        <taxon>Dothideomycetes incertae sedis</taxon>
        <taxon>Lineolatales</taxon>
        <taxon>Lineolataceae</taxon>
        <taxon>Lineolata</taxon>
    </lineage>
</organism>
<dbReference type="AlphaFoldDB" id="A0A6A6P4X7"/>
<proteinExistence type="predicted"/>
<dbReference type="EMBL" id="MU001676">
    <property type="protein sequence ID" value="KAF2459080.1"/>
    <property type="molecule type" value="Genomic_DNA"/>
</dbReference>
<accession>A0A6A6P4X7</accession>
<gene>
    <name evidence="2" type="ORF">BDY21DRAFT_200656</name>
</gene>
<feature type="region of interest" description="Disordered" evidence="1">
    <location>
        <begin position="128"/>
        <end position="150"/>
    </location>
</feature>
<protein>
    <submittedName>
        <fullName evidence="2">Uncharacterized protein</fullName>
    </submittedName>
</protein>
<keyword evidence="3" id="KW-1185">Reference proteome</keyword>
<feature type="compositionally biased region" description="Basic and acidic residues" evidence="1">
    <location>
        <begin position="84"/>
        <end position="95"/>
    </location>
</feature>
<feature type="region of interest" description="Disordered" evidence="1">
    <location>
        <begin position="71"/>
        <end position="115"/>
    </location>
</feature>
<evidence type="ECO:0000256" key="1">
    <source>
        <dbReference type="SAM" id="MobiDB-lite"/>
    </source>
</evidence>
<name>A0A6A6P4X7_9PEZI</name>
<evidence type="ECO:0000313" key="2">
    <source>
        <dbReference type="EMBL" id="KAF2459080.1"/>
    </source>
</evidence>
<dbReference type="Proteomes" id="UP000799766">
    <property type="component" value="Unassembled WGS sequence"/>
</dbReference>
<feature type="region of interest" description="Disordered" evidence="1">
    <location>
        <begin position="1"/>
        <end position="22"/>
    </location>
</feature>